<dbReference type="RefSeq" id="WP_181729202.1">
    <property type="nucleotide sequence ID" value="NZ_JACEIR010000001.1"/>
</dbReference>
<dbReference type="Gene3D" id="3.40.50.1390">
    <property type="entry name" value="Resolvase, N-terminal catalytic domain"/>
    <property type="match status" value="1"/>
</dbReference>
<evidence type="ECO:0000256" key="4">
    <source>
        <dbReference type="PIRSR" id="PIRSR606118-50"/>
    </source>
</evidence>
<feature type="coiled-coil region" evidence="6">
    <location>
        <begin position="400"/>
        <end position="460"/>
    </location>
</feature>
<dbReference type="GO" id="GO:0015074">
    <property type="term" value="P:DNA integration"/>
    <property type="evidence" value="ECO:0007669"/>
    <property type="project" value="UniProtKB-KW"/>
</dbReference>
<dbReference type="GO" id="GO:0000150">
    <property type="term" value="F:DNA strand exchange activity"/>
    <property type="evidence" value="ECO:0007669"/>
    <property type="project" value="InterPro"/>
</dbReference>
<dbReference type="EMBL" id="JAECVW010000001">
    <property type="protein sequence ID" value="MBH8594038.1"/>
    <property type="molecule type" value="Genomic_DNA"/>
</dbReference>
<keyword evidence="3" id="KW-0233">DNA recombination</keyword>
<dbReference type="InterPro" id="IPR025827">
    <property type="entry name" value="Zn_ribbon_recom_dom"/>
</dbReference>
<keyword evidence="1" id="KW-0229">DNA integration</keyword>
<comment type="caution">
    <text evidence="9">The sequence shown here is derived from an EMBL/GenBank/DDBJ whole genome shotgun (WGS) entry which is preliminary data.</text>
</comment>
<evidence type="ECO:0000313" key="10">
    <source>
        <dbReference type="Proteomes" id="UP000633619"/>
    </source>
</evidence>
<dbReference type="SMART" id="SM00857">
    <property type="entry name" value="Resolvase"/>
    <property type="match status" value="1"/>
</dbReference>
<organism evidence="9 10">
    <name type="scientific">Thermoactinomyces intermedius</name>
    <dbReference type="NCBI Taxonomy" id="2024"/>
    <lineage>
        <taxon>Bacteria</taxon>
        <taxon>Bacillati</taxon>
        <taxon>Bacillota</taxon>
        <taxon>Bacilli</taxon>
        <taxon>Bacillales</taxon>
        <taxon>Thermoactinomycetaceae</taxon>
        <taxon>Thermoactinomyces</taxon>
    </lineage>
</organism>
<dbReference type="PANTHER" id="PTHR30461:SF23">
    <property type="entry name" value="DNA RECOMBINASE-RELATED"/>
    <property type="match status" value="1"/>
</dbReference>
<evidence type="ECO:0000256" key="3">
    <source>
        <dbReference type="ARBA" id="ARBA00023172"/>
    </source>
</evidence>
<keyword evidence="6" id="KW-0175">Coiled coil</keyword>
<evidence type="ECO:0000256" key="6">
    <source>
        <dbReference type="SAM" id="Coils"/>
    </source>
</evidence>
<evidence type="ECO:0000259" key="7">
    <source>
        <dbReference type="PROSITE" id="PS51736"/>
    </source>
</evidence>
<dbReference type="InterPro" id="IPR006118">
    <property type="entry name" value="Recombinase_CS"/>
</dbReference>
<dbReference type="InterPro" id="IPR038109">
    <property type="entry name" value="DNA_bind_recomb_sf"/>
</dbReference>
<evidence type="ECO:0000256" key="5">
    <source>
        <dbReference type="PROSITE-ProRule" id="PRU10137"/>
    </source>
</evidence>
<dbReference type="Proteomes" id="UP000633619">
    <property type="component" value="Unassembled WGS sequence"/>
</dbReference>
<evidence type="ECO:0000313" key="9">
    <source>
        <dbReference type="EMBL" id="MBH8594038.1"/>
    </source>
</evidence>
<gene>
    <name evidence="9" type="ORF">I8U20_01690</name>
</gene>
<dbReference type="Pfam" id="PF13408">
    <property type="entry name" value="Zn_ribbon_recom"/>
    <property type="match status" value="1"/>
</dbReference>
<feature type="active site" description="O-(5'-phospho-DNA)-serine intermediate" evidence="4 5">
    <location>
        <position position="12"/>
    </location>
</feature>
<evidence type="ECO:0000256" key="1">
    <source>
        <dbReference type="ARBA" id="ARBA00022908"/>
    </source>
</evidence>
<sequence>MKNKCAIYARVSTDRQAESVTHQVSLLREYAKVRGLGEVPDDCIYEDTGFSAYSLDIWARPAMKRLLQDAERGKFSVVLFKGISRLARNTQEALETLERLKYKGLRVISYEENYDSSRQDSSFAFTIHSAVAEYEAEKIAIRVLLGKKEAAKTGKWNGRPPFGYTVNEDARLQVFEEEAKYVRKMFHWYVNEGMGMAKIAQRLNELGIRTKFGSIWRKNSVKQVLTNETYLGRVVYNKRRQTRIKDYTDSERGRKRIVYTDKEEKEWIVCENAHEPIVEKEIFQEAQRLMKSRHGTSWVKPGGKPGQYPLSGILFCGECGGIFYHHRRQYTRVSKKSVARYYVCCNTPQFKDQPYVTCSAPSIRAERIEEYVVTLLRRRLKQALKKGDIFSHLSTNGMKKDDLKQKIREVDQKINKINEKTAELYFEKENMMPEQYNYLLKRLKGELEKLVIERGELEREKLLVEGHESQKKLLMEDIEEFMELDINNLGRLRVILSKFIERIDYKDGHLRIKYKFSR</sequence>
<dbReference type="PROSITE" id="PS51737">
    <property type="entry name" value="RECOMBINASE_DNA_BIND"/>
    <property type="match status" value="1"/>
</dbReference>
<reference evidence="9 10" key="1">
    <citation type="submission" date="2020-12" db="EMBL/GenBank/DDBJ databases">
        <title>WGS of Thermoactinomyces spp.</title>
        <authorList>
            <person name="Cheng K."/>
        </authorList>
    </citation>
    <scope>NUCLEOTIDE SEQUENCE [LARGE SCALE GENOMIC DNA]</scope>
    <source>
        <strain evidence="10">CICC 10671\DSM 43846</strain>
    </source>
</reference>
<dbReference type="Pfam" id="PF00239">
    <property type="entry name" value="Resolvase"/>
    <property type="match status" value="1"/>
</dbReference>
<proteinExistence type="predicted"/>
<dbReference type="InterPro" id="IPR050639">
    <property type="entry name" value="SSR_resolvase"/>
</dbReference>
<dbReference type="PANTHER" id="PTHR30461">
    <property type="entry name" value="DNA-INVERTASE FROM LAMBDOID PROPHAGE"/>
    <property type="match status" value="1"/>
</dbReference>
<dbReference type="PROSITE" id="PS00397">
    <property type="entry name" value="RECOMBINASES_1"/>
    <property type="match status" value="1"/>
</dbReference>
<protein>
    <submittedName>
        <fullName evidence="9">Recombinase family protein</fullName>
    </submittedName>
</protein>
<dbReference type="InterPro" id="IPR006119">
    <property type="entry name" value="Resolv_N"/>
</dbReference>
<dbReference type="CDD" id="cd00338">
    <property type="entry name" value="Ser_Recombinase"/>
    <property type="match status" value="1"/>
</dbReference>
<name>A0A8I1A3X2_THEIN</name>
<dbReference type="InterPro" id="IPR036162">
    <property type="entry name" value="Resolvase-like_N_sf"/>
</dbReference>
<accession>A0A8I1A3X2</accession>
<dbReference type="AlphaFoldDB" id="A0A8I1A3X2"/>
<dbReference type="SUPFAM" id="SSF53041">
    <property type="entry name" value="Resolvase-like"/>
    <property type="match status" value="1"/>
</dbReference>
<dbReference type="Gene3D" id="3.90.1750.20">
    <property type="entry name" value="Putative Large Serine Recombinase, Chain B, Domain 2"/>
    <property type="match status" value="1"/>
</dbReference>
<evidence type="ECO:0000256" key="2">
    <source>
        <dbReference type="ARBA" id="ARBA00023125"/>
    </source>
</evidence>
<feature type="domain" description="Resolvase/invertase-type recombinase catalytic" evidence="7">
    <location>
        <begin position="4"/>
        <end position="154"/>
    </location>
</feature>
<dbReference type="PROSITE" id="PS51736">
    <property type="entry name" value="RECOMBINASES_3"/>
    <property type="match status" value="1"/>
</dbReference>
<keyword evidence="2" id="KW-0238">DNA-binding</keyword>
<dbReference type="InterPro" id="IPR011109">
    <property type="entry name" value="DNA_bind_recombinase_dom"/>
</dbReference>
<feature type="domain" description="Recombinase" evidence="8">
    <location>
        <begin position="161"/>
        <end position="296"/>
    </location>
</feature>
<dbReference type="Pfam" id="PF07508">
    <property type="entry name" value="Recombinase"/>
    <property type="match status" value="1"/>
</dbReference>
<keyword evidence="10" id="KW-1185">Reference proteome</keyword>
<dbReference type="GO" id="GO:0003677">
    <property type="term" value="F:DNA binding"/>
    <property type="evidence" value="ECO:0007669"/>
    <property type="project" value="UniProtKB-KW"/>
</dbReference>
<evidence type="ECO:0000259" key="8">
    <source>
        <dbReference type="PROSITE" id="PS51737"/>
    </source>
</evidence>